<dbReference type="PANTHER" id="PTHR46333">
    <property type="entry name" value="CYTOKINESIS PROTEIN 3"/>
    <property type="match status" value="1"/>
</dbReference>
<dbReference type="InterPro" id="IPR052557">
    <property type="entry name" value="CAP/Cytokinesis_protein"/>
</dbReference>
<proteinExistence type="predicted"/>
<dbReference type="InterPro" id="IPR002931">
    <property type="entry name" value="Transglutaminase-like"/>
</dbReference>
<feature type="transmembrane region" description="Helical" evidence="2">
    <location>
        <begin position="180"/>
        <end position="202"/>
    </location>
</feature>
<dbReference type="SMART" id="SM00460">
    <property type="entry name" value="TGc"/>
    <property type="match status" value="1"/>
</dbReference>
<keyword evidence="2" id="KW-0472">Membrane</keyword>
<dbReference type="PANTHER" id="PTHR46333:SF2">
    <property type="entry name" value="CYTOKINESIS PROTEIN 3"/>
    <property type="match status" value="1"/>
</dbReference>
<keyword evidence="2" id="KW-1133">Transmembrane helix</keyword>
<dbReference type="Pfam" id="PF01841">
    <property type="entry name" value="Transglut_core"/>
    <property type="match status" value="1"/>
</dbReference>
<reference evidence="4 5" key="1">
    <citation type="submission" date="2017-08" db="EMBL/GenBank/DDBJ databases">
        <title>Infants hospitalized years apart are colonized by the same room-sourced microbial strains.</title>
        <authorList>
            <person name="Brooks B."/>
            <person name="Olm M.R."/>
            <person name="Firek B.A."/>
            <person name="Baker R."/>
            <person name="Thomas B.C."/>
            <person name="Morowitz M.J."/>
            <person name="Banfield J.F."/>
        </authorList>
    </citation>
    <scope>NUCLEOTIDE SEQUENCE [LARGE SCALE GENOMIC DNA]</scope>
    <source>
        <strain evidence="4">S2_003_000_R2_14</strain>
    </source>
</reference>
<feature type="compositionally biased region" description="Basic and acidic residues" evidence="1">
    <location>
        <begin position="350"/>
        <end position="360"/>
    </location>
</feature>
<protein>
    <recommendedName>
        <fullName evidence="3">Transglutaminase-like domain-containing protein</fullName>
    </recommendedName>
</protein>
<evidence type="ECO:0000256" key="2">
    <source>
        <dbReference type="SAM" id="Phobius"/>
    </source>
</evidence>
<keyword evidence="2" id="KW-0812">Transmembrane</keyword>
<feature type="transmembrane region" description="Helical" evidence="2">
    <location>
        <begin position="257"/>
        <end position="276"/>
    </location>
</feature>
<dbReference type="SUPFAM" id="SSF54001">
    <property type="entry name" value="Cysteine proteinases"/>
    <property type="match status" value="1"/>
</dbReference>
<comment type="caution">
    <text evidence="4">The sequence shown here is derived from an EMBL/GenBank/DDBJ whole genome shotgun (WGS) entry which is preliminary data.</text>
</comment>
<dbReference type="GO" id="GO:0005737">
    <property type="term" value="C:cytoplasm"/>
    <property type="evidence" value="ECO:0007669"/>
    <property type="project" value="TreeGrafter"/>
</dbReference>
<sequence>MHAASLMSSGRRRSHAGITHFDDGARVLGGRRDDGGRHGRRHRLRRDSRFLHQLHAVRGHALRQGDDEDGVLARVLLVHREHEGAVILRGGDDAVLELADFHLRAAHGLVGVGVDDHEARVGALRVGGDEVVVTRAQRAGRDDEQRGDGECGEAHGSRLLVTEGEKASASGAQCGDVLRFVWVCSLLAVTGLGVWLASSLVAFAGGPAALACVGGVLLFPVLPLWWEKRATDAFYAHLRQTRRLLPKKRAFTTGTRVALRTVFINVVFVAVLLALWPKVAFAALATRGDWFLGEARGPWVERSRRVLVAASAGLEWLHEAANDNPYRTKEDENTPVPEDVKPVETVETRFGSGERWRRAEPVVPTPKPVEPEPVVDAPPPPPENPDAVYAVGQTSWPWKEEVDPIVAGMNAGDETSPEAVARYLSARTTDPFHRVKLLHDWVVTRIRYDHESITRARKPQDARTVFASRLGVCEGYARLLVELGRLTGDRIVYVTGDVRNDDGSPVPMGHAWNAVEVKGAWYLMDATWDDEQSSDGNEVYATDYLFIPPELAGLDHFPDEPRWQLRQRPLTRAEFLRQALARPGFAKERLTLRSPERMVVDVGDTFSLRVDNPASTYLLLHIGEQVCGPVNDANVALDCPVPSGAKTAVLFSNEERDGSYRDVAVFTLR</sequence>
<dbReference type="AlphaFoldDB" id="A0A2W5TW90"/>
<organism evidence="4 5">
    <name type="scientific">Archangium gephyra</name>
    <dbReference type="NCBI Taxonomy" id="48"/>
    <lineage>
        <taxon>Bacteria</taxon>
        <taxon>Pseudomonadati</taxon>
        <taxon>Myxococcota</taxon>
        <taxon>Myxococcia</taxon>
        <taxon>Myxococcales</taxon>
        <taxon>Cystobacterineae</taxon>
        <taxon>Archangiaceae</taxon>
        <taxon>Archangium</taxon>
    </lineage>
</organism>
<accession>A0A2W5TW90</accession>
<dbReference type="EMBL" id="QFQP01000001">
    <property type="protein sequence ID" value="PZR18367.1"/>
    <property type="molecule type" value="Genomic_DNA"/>
</dbReference>
<evidence type="ECO:0000259" key="3">
    <source>
        <dbReference type="SMART" id="SM00460"/>
    </source>
</evidence>
<dbReference type="Gene3D" id="3.10.620.30">
    <property type="match status" value="1"/>
</dbReference>
<dbReference type="Proteomes" id="UP000249061">
    <property type="component" value="Unassembled WGS sequence"/>
</dbReference>
<dbReference type="InterPro" id="IPR038765">
    <property type="entry name" value="Papain-like_cys_pep_sf"/>
</dbReference>
<gene>
    <name evidence="4" type="ORF">DI536_00335</name>
</gene>
<name>A0A2W5TW90_9BACT</name>
<feature type="transmembrane region" description="Helical" evidence="2">
    <location>
        <begin position="208"/>
        <end position="226"/>
    </location>
</feature>
<evidence type="ECO:0000313" key="5">
    <source>
        <dbReference type="Proteomes" id="UP000249061"/>
    </source>
</evidence>
<feature type="domain" description="Transglutaminase-like" evidence="3">
    <location>
        <begin position="465"/>
        <end position="528"/>
    </location>
</feature>
<evidence type="ECO:0000313" key="4">
    <source>
        <dbReference type="EMBL" id="PZR18367.1"/>
    </source>
</evidence>
<evidence type="ECO:0000256" key="1">
    <source>
        <dbReference type="SAM" id="MobiDB-lite"/>
    </source>
</evidence>
<feature type="region of interest" description="Disordered" evidence="1">
    <location>
        <begin position="350"/>
        <end position="381"/>
    </location>
</feature>